<dbReference type="InterPro" id="IPR005302">
    <property type="entry name" value="MoCF_Sase_C"/>
</dbReference>
<name>A0ABX2N2Y4_9SPHN</name>
<dbReference type="InterPro" id="IPR052353">
    <property type="entry name" value="Benzoxazolinone_Detox_Enz"/>
</dbReference>
<evidence type="ECO:0000313" key="2">
    <source>
        <dbReference type="EMBL" id="NVD27973.1"/>
    </source>
</evidence>
<gene>
    <name evidence="2" type="ORF">HUO14_08665</name>
</gene>
<dbReference type="Gene3D" id="2.40.33.20">
    <property type="entry name" value="PK beta-barrel domain-like"/>
    <property type="match status" value="1"/>
</dbReference>
<organism evidence="2 3">
    <name type="scientific">Parasphingorhabdus flavimaris</name>
    <dbReference type="NCBI Taxonomy" id="266812"/>
    <lineage>
        <taxon>Bacteria</taxon>
        <taxon>Pseudomonadati</taxon>
        <taxon>Pseudomonadota</taxon>
        <taxon>Alphaproteobacteria</taxon>
        <taxon>Sphingomonadales</taxon>
        <taxon>Sphingomonadaceae</taxon>
        <taxon>Parasphingorhabdus</taxon>
    </lineage>
</organism>
<protein>
    <submittedName>
        <fullName evidence="2">MOSC domain-containing protein</fullName>
    </submittedName>
</protein>
<dbReference type="PROSITE" id="PS51340">
    <property type="entry name" value="MOSC"/>
    <property type="match status" value="1"/>
</dbReference>
<dbReference type="Pfam" id="PF03473">
    <property type="entry name" value="MOSC"/>
    <property type="match status" value="1"/>
</dbReference>
<dbReference type="SUPFAM" id="SSF50800">
    <property type="entry name" value="PK beta-barrel domain-like"/>
    <property type="match status" value="1"/>
</dbReference>
<sequence>MLRTKLDHLLTGTPKIFGDDGELSAIAKDPVDRSLMLGFEGLEGNQVGDPLRHGGRDKAVHLYPIEHYDFWREKYPDVSELNETGAFGENFSCTGLTEDQLCLGDIFRVGSALIECSHARQPCWKLNHRFGKGDVLKTVVKTGKSGSYFRVLEEGRVKAGDDFVQQARPYPDWPLDWLFGMIIGGGHKGQAAELVALSKNRTLAESWRVRAGQLAAG</sequence>
<dbReference type="PANTHER" id="PTHR30212:SF2">
    <property type="entry name" value="PROTEIN YIIM"/>
    <property type="match status" value="1"/>
</dbReference>
<dbReference type="InterPro" id="IPR011037">
    <property type="entry name" value="Pyrv_Knase-like_insert_dom_sf"/>
</dbReference>
<proteinExistence type="predicted"/>
<comment type="caution">
    <text evidence="2">The sequence shown here is derived from an EMBL/GenBank/DDBJ whole genome shotgun (WGS) entry which is preliminary data.</text>
</comment>
<dbReference type="Proteomes" id="UP000652427">
    <property type="component" value="Unassembled WGS sequence"/>
</dbReference>
<evidence type="ECO:0000313" key="3">
    <source>
        <dbReference type="Proteomes" id="UP000652427"/>
    </source>
</evidence>
<dbReference type="PANTHER" id="PTHR30212">
    <property type="entry name" value="PROTEIN YIIM"/>
    <property type="match status" value="1"/>
</dbReference>
<keyword evidence="3" id="KW-1185">Reference proteome</keyword>
<evidence type="ECO:0000259" key="1">
    <source>
        <dbReference type="PROSITE" id="PS51340"/>
    </source>
</evidence>
<feature type="domain" description="MOSC" evidence="1">
    <location>
        <begin position="29"/>
        <end position="166"/>
    </location>
</feature>
<dbReference type="EMBL" id="JABWMH010000002">
    <property type="protein sequence ID" value="NVD27973.1"/>
    <property type="molecule type" value="Genomic_DNA"/>
</dbReference>
<reference evidence="2 3" key="1">
    <citation type="submission" date="2020-06" db="EMBL/GenBank/DDBJ databases">
        <authorList>
            <person name="Kim S.-J."/>
            <person name="Park S.-J."/>
        </authorList>
    </citation>
    <scope>NUCLEOTIDE SEQUENCE [LARGE SCALE GENOMIC DNA]</scope>
    <source>
        <strain evidence="2 3">SW-151</strain>
    </source>
</reference>
<accession>A0ABX2N2Y4</accession>